<dbReference type="InterPro" id="IPR038369">
    <property type="entry name" value="SpoVAD_sf"/>
</dbReference>
<dbReference type="EMBL" id="FNCP01000009">
    <property type="protein sequence ID" value="SDH07470.1"/>
    <property type="molecule type" value="Genomic_DNA"/>
</dbReference>
<name>A0A1G7ZH96_9FIRM</name>
<protein>
    <submittedName>
        <fullName evidence="2">Stage V sporulation protein AD</fullName>
    </submittedName>
</protein>
<dbReference type="OrthoDB" id="9770068at2"/>
<dbReference type="GO" id="GO:0016746">
    <property type="term" value="F:acyltransferase activity"/>
    <property type="evidence" value="ECO:0007669"/>
    <property type="project" value="InterPro"/>
</dbReference>
<dbReference type="AlphaFoldDB" id="A0A1G7ZH96"/>
<dbReference type="NCBIfam" id="TIGR02845">
    <property type="entry name" value="spore_V_AD"/>
    <property type="match status" value="1"/>
</dbReference>
<keyword evidence="3" id="KW-1185">Reference proteome</keyword>
<gene>
    <name evidence="2" type="ORF">SAMN05443529_10999</name>
</gene>
<sequence length="335" mass="34895">MNLKRLGNQTVVFANPPVILSSYSVVGPKEGQGPLGKSFDKVWKDGINGEKSWEVAESKMLQEAMQGAMDQASIQKEQIDFMLAGDLLNQIISSNFTARQIALPFIGLYGACSTMALGLAVGSMLIDGGFAKKILVGVSSHHDTAERQFRLPTEQGSQRALSAQWTVTGAGSVLLSSSGVGPRITSATIGKVIDFAVKDVNNMGAAMAPAVADTILNHFQDIQLQPTDYSLIASGDLGGVGLGLACELLKQSGIDTGTNFTDCGVLIYDHTQDVHAGGSGCGCSSVVFAGDILQRIKAGELTKVMLVGSGALHSSTSALQGESIPGIGHAVVIEK</sequence>
<keyword evidence="1" id="KW-0812">Transmembrane</keyword>
<keyword evidence="1" id="KW-0472">Membrane</keyword>
<dbReference type="Gene3D" id="3.40.47.40">
    <property type="entry name" value="Stage V sporulation protein AD"/>
    <property type="match status" value="1"/>
</dbReference>
<dbReference type="STRING" id="1121419.SAMN05443529_10999"/>
<accession>A0A1G7ZH96</accession>
<proteinExistence type="predicted"/>
<dbReference type="RefSeq" id="WP_092332782.1">
    <property type="nucleotide sequence ID" value="NZ_FNCP01000009.1"/>
</dbReference>
<dbReference type="PIRSF" id="PIRSF011570">
    <property type="entry name" value="SpoVAD"/>
    <property type="match status" value="1"/>
</dbReference>
<reference evidence="3" key="1">
    <citation type="submission" date="2016-10" db="EMBL/GenBank/DDBJ databases">
        <authorList>
            <person name="Varghese N."/>
            <person name="Submissions S."/>
        </authorList>
    </citation>
    <scope>NUCLEOTIDE SEQUENCE [LARGE SCALE GENOMIC DNA]</scope>
    <source>
        <strain evidence="3">DSM 8344</strain>
    </source>
</reference>
<dbReference type="InterPro" id="IPR016039">
    <property type="entry name" value="Thiolase-like"/>
</dbReference>
<dbReference type="InterPro" id="IPR010894">
    <property type="entry name" value="SpoVAD"/>
</dbReference>
<dbReference type="SUPFAM" id="SSF53901">
    <property type="entry name" value="Thiolase-like"/>
    <property type="match status" value="1"/>
</dbReference>
<feature type="transmembrane region" description="Helical" evidence="1">
    <location>
        <begin position="101"/>
        <end position="126"/>
    </location>
</feature>
<evidence type="ECO:0000313" key="3">
    <source>
        <dbReference type="Proteomes" id="UP000198656"/>
    </source>
</evidence>
<evidence type="ECO:0000313" key="2">
    <source>
        <dbReference type="EMBL" id="SDH07470.1"/>
    </source>
</evidence>
<keyword evidence="1" id="KW-1133">Transmembrane helix</keyword>
<dbReference type="NCBIfam" id="NF006160">
    <property type="entry name" value="PRK08304.1"/>
    <property type="match status" value="1"/>
</dbReference>
<evidence type="ECO:0000256" key="1">
    <source>
        <dbReference type="SAM" id="Phobius"/>
    </source>
</evidence>
<organism evidence="2 3">
    <name type="scientific">Desulfosporosinus hippei DSM 8344</name>
    <dbReference type="NCBI Taxonomy" id="1121419"/>
    <lineage>
        <taxon>Bacteria</taxon>
        <taxon>Bacillati</taxon>
        <taxon>Bacillota</taxon>
        <taxon>Clostridia</taxon>
        <taxon>Eubacteriales</taxon>
        <taxon>Desulfitobacteriaceae</taxon>
        <taxon>Desulfosporosinus</taxon>
    </lineage>
</organism>
<dbReference type="Pfam" id="PF07451">
    <property type="entry name" value="SpoVAD"/>
    <property type="match status" value="1"/>
</dbReference>
<dbReference type="Proteomes" id="UP000198656">
    <property type="component" value="Unassembled WGS sequence"/>
</dbReference>